<sequence>MLQHWISEQRASHPQKPQMGFACCNSLRLVQYIAFFVHLQSPPWCGSIRSVQISVSRAISELSESTVEKPKYSAVSGTRKKLLDNVISMSKKMRLMIDSGEVENDFPPQRRRVQAQLATSEQVAADKETSKPYTPENLNKWTSSSCRPINV</sequence>
<keyword evidence="3" id="KW-1185">Reference proteome</keyword>
<dbReference type="Proteomes" id="UP001187192">
    <property type="component" value="Unassembled WGS sequence"/>
</dbReference>
<feature type="compositionally biased region" description="Polar residues" evidence="1">
    <location>
        <begin position="136"/>
        <end position="151"/>
    </location>
</feature>
<protein>
    <submittedName>
        <fullName evidence="2">Uncharacterized protein</fullName>
    </submittedName>
</protein>
<evidence type="ECO:0000313" key="2">
    <source>
        <dbReference type="EMBL" id="GMN32329.1"/>
    </source>
</evidence>
<name>A0AA87ZFU3_FICCA</name>
<accession>A0AA87ZFU3</accession>
<evidence type="ECO:0000256" key="1">
    <source>
        <dbReference type="SAM" id="MobiDB-lite"/>
    </source>
</evidence>
<evidence type="ECO:0000313" key="3">
    <source>
        <dbReference type="Proteomes" id="UP001187192"/>
    </source>
</evidence>
<reference evidence="2" key="1">
    <citation type="submission" date="2023-07" db="EMBL/GenBank/DDBJ databases">
        <title>draft genome sequence of fig (Ficus carica).</title>
        <authorList>
            <person name="Takahashi T."/>
            <person name="Nishimura K."/>
        </authorList>
    </citation>
    <scope>NUCLEOTIDE SEQUENCE</scope>
</reference>
<organism evidence="2 3">
    <name type="scientific">Ficus carica</name>
    <name type="common">Common fig</name>
    <dbReference type="NCBI Taxonomy" id="3494"/>
    <lineage>
        <taxon>Eukaryota</taxon>
        <taxon>Viridiplantae</taxon>
        <taxon>Streptophyta</taxon>
        <taxon>Embryophyta</taxon>
        <taxon>Tracheophyta</taxon>
        <taxon>Spermatophyta</taxon>
        <taxon>Magnoliopsida</taxon>
        <taxon>eudicotyledons</taxon>
        <taxon>Gunneridae</taxon>
        <taxon>Pentapetalae</taxon>
        <taxon>rosids</taxon>
        <taxon>fabids</taxon>
        <taxon>Rosales</taxon>
        <taxon>Moraceae</taxon>
        <taxon>Ficeae</taxon>
        <taxon>Ficus</taxon>
    </lineage>
</organism>
<comment type="caution">
    <text evidence="2">The sequence shown here is derived from an EMBL/GenBank/DDBJ whole genome shotgun (WGS) entry which is preliminary data.</text>
</comment>
<dbReference type="EMBL" id="BTGU01003439">
    <property type="protein sequence ID" value="GMN32329.1"/>
    <property type="molecule type" value="Genomic_DNA"/>
</dbReference>
<proteinExistence type="predicted"/>
<gene>
    <name evidence="2" type="ORF">TIFTF001_044674</name>
</gene>
<dbReference type="AlphaFoldDB" id="A0AA87ZFU3"/>
<feature type="region of interest" description="Disordered" evidence="1">
    <location>
        <begin position="120"/>
        <end position="151"/>
    </location>
</feature>